<feature type="region of interest" description="Disordered" evidence="5">
    <location>
        <begin position="83"/>
        <end position="114"/>
    </location>
</feature>
<sequence length="198" mass="21060">MHATSKKLTSNRSVTDNVFSFMCRNNEYGCHATATPGVVWTGVITDIGLETPTEQPVTRKPSTDEGIEAWGIKFILVAAESTTDVSQGTPSKTGDAQPEQLSGQPEQTSGNGGLSAGAKAGIAVGVVLGVALLALGAFLVFRRRKRRDDNTTSEIQPNVDPPPIVEAYGVTDKHELAAPIPPRQLDTPAQRPIWELQG</sequence>
<evidence type="ECO:0000256" key="1">
    <source>
        <dbReference type="ARBA" id="ARBA00004167"/>
    </source>
</evidence>
<accession>A0A084G0H4</accession>
<proteinExistence type="predicted"/>
<evidence type="ECO:0000256" key="5">
    <source>
        <dbReference type="SAM" id="MobiDB-lite"/>
    </source>
</evidence>
<dbReference type="CDD" id="cd12087">
    <property type="entry name" value="TM_EGFR-like"/>
    <property type="match status" value="1"/>
</dbReference>
<name>A0A084G0H4_PSEDA</name>
<dbReference type="AlphaFoldDB" id="A0A084G0H4"/>
<keyword evidence="8" id="KW-1185">Reference proteome</keyword>
<evidence type="ECO:0000256" key="6">
    <source>
        <dbReference type="SAM" id="Phobius"/>
    </source>
</evidence>
<dbReference type="EMBL" id="JOWA01000115">
    <property type="protein sequence ID" value="KEZ40836.1"/>
    <property type="molecule type" value="Genomic_DNA"/>
</dbReference>
<feature type="transmembrane region" description="Helical" evidence="6">
    <location>
        <begin position="120"/>
        <end position="141"/>
    </location>
</feature>
<feature type="compositionally biased region" description="Polar residues" evidence="5">
    <location>
        <begin position="83"/>
        <end position="109"/>
    </location>
</feature>
<dbReference type="GO" id="GO:0071944">
    <property type="term" value="C:cell periphery"/>
    <property type="evidence" value="ECO:0007669"/>
    <property type="project" value="UniProtKB-ARBA"/>
</dbReference>
<dbReference type="OMA" id="HGPWFPC"/>
<keyword evidence="3 6" id="KW-1133">Transmembrane helix</keyword>
<keyword evidence="2 6" id="KW-0812">Transmembrane</keyword>
<dbReference type="InterPro" id="IPR051694">
    <property type="entry name" value="Immunoregulatory_rcpt-like"/>
</dbReference>
<dbReference type="GeneID" id="27727062"/>
<dbReference type="Proteomes" id="UP000028545">
    <property type="component" value="Unassembled WGS sequence"/>
</dbReference>
<evidence type="ECO:0000313" key="7">
    <source>
        <dbReference type="EMBL" id="KEZ40836.1"/>
    </source>
</evidence>
<dbReference type="VEuPathDB" id="FungiDB:SAPIO_CDS7990"/>
<dbReference type="OrthoDB" id="4848821at2759"/>
<protein>
    <submittedName>
        <fullName evidence="7">Uncharacterized protein</fullName>
    </submittedName>
</protein>
<evidence type="ECO:0000256" key="2">
    <source>
        <dbReference type="ARBA" id="ARBA00022692"/>
    </source>
</evidence>
<evidence type="ECO:0000256" key="4">
    <source>
        <dbReference type="ARBA" id="ARBA00023136"/>
    </source>
</evidence>
<dbReference type="KEGG" id="sapo:SAPIO_CDS7990"/>
<dbReference type="RefSeq" id="XP_016640635.1">
    <property type="nucleotide sequence ID" value="XM_016789731.1"/>
</dbReference>
<feature type="region of interest" description="Disordered" evidence="5">
    <location>
        <begin position="147"/>
        <end position="198"/>
    </location>
</feature>
<evidence type="ECO:0000313" key="8">
    <source>
        <dbReference type="Proteomes" id="UP000028545"/>
    </source>
</evidence>
<dbReference type="PANTHER" id="PTHR15549">
    <property type="entry name" value="PAIRED IMMUNOGLOBULIN-LIKE TYPE 2 RECEPTOR"/>
    <property type="match status" value="1"/>
</dbReference>
<comment type="subcellular location">
    <subcellularLocation>
        <location evidence="1">Membrane</location>
        <topology evidence="1">Single-pass membrane protein</topology>
    </subcellularLocation>
</comment>
<evidence type="ECO:0000256" key="3">
    <source>
        <dbReference type="ARBA" id="ARBA00022989"/>
    </source>
</evidence>
<reference evidence="7 8" key="1">
    <citation type="journal article" date="2014" name="Genome Announc.">
        <title>Draft genome sequence of the pathogenic fungus Scedosporium apiospermum.</title>
        <authorList>
            <person name="Vandeputte P."/>
            <person name="Ghamrawi S."/>
            <person name="Rechenmann M."/>
            <person name="Iltis A."/>
            <person name="Giraud S."/>
            <person name="Fleury M."/>
            <person name="Thornton C."/>
            <person name="Delhaes L."/>
            <person name="Meyer W."/>
            <person name="Papon N."/>
            <person name="Bouchara J.P."/>
        </authorList>
    </citation>
    <scope>NUCLEOTIDE SEQUENCE [LARGE SCALE GENOMIC DNA]</scope>
    <source>
        <strain evidence="7 8">IHEM 14462</strain>
    </source>
</reference>
<dbReference type="HOGENOM" id="CLU_1378844_0_0_1"/>
<dbReference type="GO" id="GO:0016020">
    <property type="term" value="C:membrane"/>
    <property type="evidence" value="ECO:0007669"/>
    <property type="project" value="UniProtKB-SubCell"/>
</dbReference>
<keyword evidence="4 6" id="KW-0472">Membrane</keyword>
<organism evidence="7 8">
    <name type="scientific">Pseudallescheria apiosperma</name>
    <name type="common">Scedosporium apiospermum</name>
    <dbReference type="NCBI Taxonomy" id="563466"/>
    <lineage>
        <taxon>Eukaryota</taxon>
        <taxon>Fungi</taxon>
        <taxon>Dikarya</taxon>
        <taxon>Ascomycota</taxon>
        <taxon>Pezizomycotina</taxon>
        <taxon>Sordariomycetes</taxon>
        <taxon>Hypocreomycetidae</taxon>
        <taxon>Microascales</taxon>
        <taxon>Microascaceae</taxon>
        <taxon>Scedosporium</taxon>
    </lineage>
</organism>
<gene>
    <name evidence="7" type="ORF">SAPIO_CDS7990</name>
</gene>
<comment type="caution">
    <text evidence="7">The sequence shown here is derived from an EMBL/GenBank/DDBJ whole genome shotgun (WGS) entry which is preliminary data.</text>
</comment>